<name>A0ABS5KHQ9_9ACTN</name>
<keyword evidence="3" id="KW-1185">Reference proteome</keyword>
<sequence>MSISSRTPALAGVVCAALLLAGCSSSGTVGGSAHGSTAGLLGSTTGGSGGTSGGTGGTGSSDAGCAQAQTAIADAEQAQSEIGTNPQDVVTKVTTDMGQLRTAATMTQNQDAAQAMNKVADDMQSILSQAANGQNPDPSTALADAKTVLTICGGS</sequence>
<evidence type="ECO:0008006" key="4">
    <source>
        <dbReference type="Google" id="ProtNLM"/>
    </source>
</evidence>
<dbReference type="Proteomes" id="UP000730482">
    <property type="component" value="Unassembled WGS sequence"/>
</dbReference>
<protein>
    <recommendedName>
        <fullName evidence="4">Secreted protein</fullName>
    </recommendedName>
</protein>
<evidence type="ECO:0000313" key="2">
    <source>
        <dbReference type="EMBL" id="MBS2545874.1"/>
    </source>
</evidence>
<gene>
    <name evidence="2" type="ORF">KGQ19_03235</name>
</gene>
<organism evidence="2 3">
    <name type="scientific">Catenulispora pinistramenti</name>
    <dbReference type="NCBI Taxonomy" id="2705254"/>
    <lineage>
        <taxon>Bacteria</taxon>
        <taxon>Bacillati</taxon>
        <taxon>Actinomycetota</taxon>
        <taxon>Actinomycetes</taxon>
        <taxon>Catenulisporales</taxon>
        <taxon>Catenulisporaceae</taxon>
        <taxon>Catenulispora</taxon>
    </lineage>
</organism>
<evidence type="ECO:0000256" key="1">
    <source>
        <dbReference type="SAM" id="SignalP"/>
    </source>
</evidence>
<dbReference type="PROSITE" id="PS51257">
    <property type="entry name" value="PROKAR_LIPOPROTEIN"/>
    <property type="match status" value="1"/>
</dbReference>
<keyword evidence="1" id="KW-0732">Signal</keyword>
<feature type="chain" id="PRO_5046386152" description="Secreted protein" evidence="1">
    <location>
        <begin position="27"/>
        <end position="155"/>
    </location>
</feature>
<comment type="caution">
    <text evidence="2">The sequence shown here is derived from an EMBL/GenBank/DDBJ whole genome shotgun (WGS) entry which is preliminary data.</text>
</comment>
<dbReference type="RefSeq" id="WP_212007529.1">
    <property type="nucleotide sequence ID" value="NZ_JAAFYZ010000007.1"/>
</dbReference>
<proteinExistence type="predicted"/>
<reference evidence="2 3" key="1">
    <citation type="submission" date="2020-02" db="EMBL/GenBank/DDBJ databases">
        <title>Acidophilic actinobacteria isolated from forest soil.</title>
        <authorList>
            <person name="Golinska P."/>
        </authorList>
    </citation>
    <scope>NUCLEOTIDE SEQUENCE [LARGE SCALE GENOMIC DNA]</scope>
    <source>
        <strain evidence="2 3">NL8</strain>
    </source>
</reference>
<dbReference type="EMBL" id="JAAFYZ010000007">
    <property type="protein sequence ID" value="MBS2545874.1"/>
    <property type="molecule type" value="Genomic_DNA"/>
</dbReference>
<evidence type="ECO:0000313" key="3">
    <source>
        <dbReference type="Proteomes" id="UP000730482"/>
    </source>
</evidence>
<accession>A0ABS5KHQ9</accession>
<feature type="signal peptide" evidence="1">
    <location>
        <begin position="1"/>
        <end position="26"/>
    </location>
</feature>